<evidence type="ECO:0000313" key="2">
    <source>
        <dbReference type="EMBL" id="RDV14254.1"/>
    </source>
</evidence>
<dbReference type="Pfam" id="PF04264">
    <property type="entry name" value="YceI"/>
    <property type="match status" value="1"/>
</dbReference>
<dbReference type="RefSeq" id="WP_115566544.1">
    <property type="nucleotide sequence ID" value="NZ_QRGR01000017.1"/>
</dbReference>
<dbReference type="SUPFAM" id="SSF101874">
    <property type="entry name" value="YceI-like"/>
    <property type="match status" value="1"/>
</dbReference>
<name>A0A3D8LA99_9BACT</name>
<dbReference type="InterPro" id="IPR036761">
    <property type="entry name" value="TTHA0802/YceI-like_sf"/>
</dbReference>
<dbReference type="Gene3D" id="2.40.128.110">
    <property type="entry name" value="Lipid/polyisoprenoid-binding, YceI-like"/>
    <property type="match status" value="1"/>
</dbReference>
<evidence type="ECO:0000259" key="1">
    <source>
        <dbReference type="Pfam" id="PF04264"/>
    </source>
</evidence>
<dbReference type="InterPro" id="IPR007372">
    <property type="entry name" value="Lipid/polyisoprenoid-bd_YceI"/>
</dbReference>
<evidence type="ECO:0000313" key="3">
    <source>
        <dbReference type="Proteomes" id="UP000256708"/>
    </source>
</evidence>
<accession>A0A3D8LA99</accession>
<dbReference type="AlphaFoldDB" id="A0A3D8LA99"/>
<dbReference type="OrthoDB" id="951410at2"/>
<sequence length="135" mass="15119">MKKAVLPVFAFSFALCFTSCEKNEITKANYALDEKNSVVEWKGYSPDLYHEGSFSVTSQNIEVVDGKVKGGTFTIPIATVQNFDLPEEVKPVLLEHLKSPDFFNLALHPNATFKIINVQPMVSPVRVQFRVPTIL</sequence>
<keyword evidence="3" id="KW-1185">Reference proteome</keyword>
<feature type="domain" description="Lipid/polyisoprenoid-binding YceI-like" evidence="1">
    <location>
        <begin position="30"/>
        <end position="120"/>
    </location>
</feature>
<protein>
    <submittedName>
        <fullName evidence="2">YceI family protein</fullName>
    </submittedName>
</protein>
<dbReference type="EMBL" id="QRGR01000017">
    <property type="protein sequence ID" value="RDV14254.1"/>
    <property type="molecule type" value="Genomic_DNA"/>
</dbReference>
<comment type="caution">
    <text evidence="2">The sequence shown here is derived from an EMBL/GenBank/DDBJ whole genome shotgun (WGS) entry which is preliminary data.</text>
</comment>
<gene>
    <name evidence="2" type="ORF">DXT99_15815</name>
</gene>
<organism evidence="2 3">
    <name type="scientific">Pontibacter diazotrophicus</name>
    <dbReference type="NCBI Taxonomy" id="1400979"/>
    <lineage>
        <taxon>Bacteria</taxon>
        <taxon>Pseudomonadati</taxon>
        <taxon>Bacteroidota</taxon>
        <taxon>Cytophagia</taxon>
        <taxon>Cytophagales</taxon>
        <taxon>Hymenobacteraceae</taxon>
        <taxon>Pontibacter</taxon>
    </lineage>
</organism>
<proteinExistence type="predicted"/>
<reference evidence="3" key="1">
    <citation type="submission" date="2018-08" db="EMBL/GenBank/DDBJ databases">
        <authorList>
            <person name="Liu Z.-W."/>
            <person name="Du Z.-J."/>
        </authorList>
    </citation>
    <scope>NUCLEOTIDE SEQUENCE [LARGE SCALE GENOMIC DNA]</scope>
    <source>
        <strain evidence="3">H4X</strain>
    </source>
</reference>
<dbReference type="Proteomes" id="UP000256708">
    <property type="component" value="Unassembled WGS sequence"/>
</dbReference>